<dbReference type="Proteomes" id="UP001433071">
    <property type="component" value="Unassembled WGS sequence"/>
</dbReference>
<evidence type="ECO:0000313" key="2">
    <source>
        <dbReference type="EMBL" id="MER9407991.1"/>
    </source>
</evidence>
<protein>
    <submittedName>
        <fullName evidence="2">Uncharacterized protein</fullName>
    </submittedName>
</protein>
<name>A0ABV1Z840_9HYPH</name>
<proteinExistence type="predicted"/>
<keyword evidence="1" id="KW-1133">Transmembrane helix</keyword>
<evidence type="ECO:0000313" key="3">
    <source>
        <dbReference type="Proteomes" id="UP001433071"/>
    </source>
</evidence>
<comment type="caution">
    <text evidence="2">The sequence shown here is derived from an EMBL/GenBank/DDBJ whole genome shotgun (WGS) entry which is preliminary data.</text>
</comment>
<feature type="transmembrane region" description="Helical" evidence="1">
    <location>
        <begin position="201"/>
        <end position="222"/>
    </location>
</feature>
<organism evidence="2 3">
    <name type="scientific">Mesorhizobium caraganae</name>
    <dbReference type="NCBI Taxonomy" id="483206"/>
    <lineage>
        <taxon>Bacteria</taxon>
        <taxon>Pseudomonadati</taxon>
        <taxon>Pseudomonadota</taxon>
        <taxon>Alphaproteobacteria</taxon>
        <taxon>Hyphomicrobiales</taxon>
        <taxon>Phyllobacteriaceae</taxon>
        <taxon>Mesorhizobium</taxon>
    </lineage>
</organism>
<feature type="transmembrane region" description="Helical" evidence="1">
    <location>
        <begin position="162"/>
        <end position="181"/>
    </location>
</feature>
<dbReference type="EMBL" id="JAMYQB010000032">
    <property type="protein sequence ID" value="MER9407991.1"/>
    <property type="molecule type" value="Genomic_DNA"/>
</dbReference>
<keyword evidence="3" id="KW-1185">Reference proteome</keyword>
<reference evidence="2 3" key="1">
    <citation type="journal article" date="2024" name="Proc. Natl. Acad. Sci. U.S.A.">
        <title>The evolutionary genomics of adaptation to stress in wild rhizobium bacteria.</title>
        <authorList>
            <person name="Kehlet-Delgado H."/>
            <person name="Montoya A.P."/>
            <person name="Jensen K.T."/>
            <person name="Wendlandt C.E."/>
            <person name="Dexheimer C."/>
            <person name="Roberts M."/>
            <person name="Torres Martinez L."/>
            <person name="Friesen M.L."/>
            <person name="Griffitts J.S."/>
            <person name="Porter S.S."/>
        </authorList>
    </citation>
    <scope>NUCLEOTIDE SEQUENCE [LARGE SCALE GENOMIC DNA]</scope>
    <source>
        <strain evidence="2 3">M0641</strain>
    </source>
</reference>
<accession>A0ABV1Z840</accession>
<keyword evidence="1" id="KW-0472">Membrane</keyword>
<keyword evidence="1" id="KW-0812">Transmembrane</keyword>
<evidence type="ECO:0000256" key="1">
    <source>
        <dbReference type="SAM" id="Phobius"/>
    </source>
</evidence>
<dbReference type="RefSeq" id="WP_023686013.1">
    <property type="nucleotide sequence ID" value="NZ_JAMYQB010000032.1"/>
</dbReference>
<sequence>MKGLLLGKWGASVAALVAVLVATNVGFQNVGFKADLLTSVIPNLLASFLAIAAVTERATAVLTEIWFGEQRKQQEERVRVAGKDFNAKRVALEKALNTHEEVIKEAFRSSKPAAMAHAKDIVVGPDNLLAGAREQISNQGKVLETVNVDLAVTESKIDLERLALSFLISLAVSLVGVRVLAPMFAPMPSGCQLAAFKAVDVLLTAGLLAGGTSAITAISDLLGSYMNASRKRAMENG</sequence>
<feature type="transmembrane region" description="Helical" evidence="1">
    <location>
        <begin position="43"/>
        <end position="67"/>
    </location>
</feature>
<gene>
    <name evidence="2" type="ORF">NKI36_28690</name>
</gene>